<evidence type="ECO:0000313" key="29">
    <source>
        <dbReference type="Proteomes" id="UP000681722"/>
    </source>
</evidence>
<evidence type="ECO:0000256" key="7">
    <source>
        <dbReference type="ARBA" id="ARBA00022676"/>
    </source>
</evidence>
<evidence type="ECO:0000256" key="21">
    <source>
        <dbReference type="ARBA" id="ARBA00044237"/>
    </source>
</evidence>
<keyword evidence="11" id="KW-0430">Lectin</keyword>
<dbReference type="InterPro" id="IPR011004">
    <property type="entry name" value="Trimer_LpxA-like_sf"/>
</dbReference>
<dbReference type="SUPFAM" id="SSF51161">
    <property type="entry name" value="Trimeric LpxA-like enzymes"/>
    <property type="match status" value="1"/>
</dbReference>
<evidence type="ECO:0000256" key="3">
    <source>
        <dbReference type="ARBA" id="ARBA00004922"/>
    </source>
</evidence>
<evidence type="ECO:0000256" key="24">
    <source>
        <dbReference type="SAM" id="MobiDB-lite"/>
    </source>
</evidence>
<keyword evidence="15 25" id="KW-1133">Transmembrane helix</keyword>
<dbReference type="GO" id="GO:0016407">
    <property type="term" value="F:acetyltransferase activity"/>
    <property type="evidence" value="ECO:0007669"/>
    <property type="project" value="InterPro"/>
</dbReference>
<dbReference type="InterPro" id="IPR035992">
    <property type="entry name" value="Ricin_B-like_lectins"/>
</dbReference>
<sequence length="1468" mass="169581">MTANNDDKRTEKQKMLDGDLYTAFGPELYNERIHCKKLLYEYNLTKPDEQEKRSQIIKQLFGKVGVGPFVEPPFLCDYGYNIEWGNDSYANHNLIILDVCKVTIGNNVLIGPDVKLYAATHPTDPQTRLDGYEYGKPITIGNNVWIGGGAIINANVTIGDNSPQKFIRPVCISAMIKSRLWRLVLLFVLFYVAFLIYLLMSFNSDQQPNTLADDKRSVSSVDVLSHKINIRGVEINDSQKVFVPFLTPGKRGNYEPKEIPKNTGPGEDGEGVVLTGNDVKPGAKSVEDYGFNMVASDQISLDRRARDTRPDECKYWNYPSVENLPTASVVLVFFDEGWSTLVRTFHSVINTSPKELLKDIILVDDYSDQEHITVRLPKYIEKWNGLVKYVRTPQRVGLVEARVIGARAGAGDVIVVLDAHCECVTNWLPPLLTRIALNPKTLAVPIVDGIEWNTLRHNPAYGGTLYRGIFEWGFLYKETEIPNRERVLMKHPTEPYKSPTHAGGLLAIRKDWFFKLGAYDPNIKIWGGEQYELSFKVWMCGGQLEWVPCSHVGHIYRGPRKRSMHPRGGNLFQSHINHMRVAEIWMDDYKKYYYRRQPNHGHLNIGDVTEYKELRKNLNCSSFQWFIDNVAYDLVEKYPLPSENVVWGEMGVTMDNQQLCADTLDNTYGRPVGISGCHHQGGNQLFRINAEGEWSSTERCFVSDGELVIQQHCVQMGKWIPKGEWSYNNETKQIRSTKVYKCVTADSKRLYLDEFIQKKMFYLNSLSRCTLASVRQCFLKYSSVRTNYFLLLPETPPRIEGNDLLFTVDTFPSYNEANTSILISGALRLCTETDTEIDLHIEKLANDSLLDSINAKPTFESIFHPIEEFSVAFETAFCTIRQLSLVNKSVVKDLYSKDLNNDQNRPPLSDWQQTLVNLYLLNGKLALCHGTFVERERLRLVQGKLGQYRTNYLQKVLYATKKFTHIESDVFAVETLPFHIKQRLAIDKANPERGPWKIDLSDQTFHAMMTYCSNRELRKALFEAYYGRASPTVDRHERNVENVVEIGKRRRQISKCLGYSCYSDMILQSNMARTKENVQDFIETVRSKLKPVHDEEIRQLTNYAQSKSNKATAKDLNQLKMYDIAYWRQRQCQEQYLSSVDQLTISRHFSYEHVLKGLFTFVKHLFDVDFELTNDIIDENKWHPSVQVFKCLENDSIIGYLFVDTYARPGEKSEFVWGGTGRDLCQRLNILPIAYLNLSLHHIDGAVTLLTTEQLKELFFSFGRVLQVLLTKSQNHELSGVRNIESDALDIVPYFMLQWLYDGSILSYISEDINTKQLLKQDMFDTVFRKVNQHMITHDILRQLYLSAYDLEIHTNCTNYVDAMRKLWPLFTSIPLHNRDFHPCSFQQIYCEHDASSYYSHNWSEMIACDLFNAFKEHQNDEQIKTLGKRFRDTILARGGSISMRELFREFRGREPIYDHYIQKSLEK</sequence>
<evidence type="ECO:0000256" key="20">
    <source>
        <dbReference type="ARBA" id="ARBA00023211"/>
    </source>
</evidence>
<dbReference type="EMBL" id="CAJOBC010000065">
    <property type="protein sequence ID" value="CAF3529865.1"/>
    <property type="molecule type" value="Genomic_DNA"/>
</dbReference>
<evidence type="ECO:0000256" key="6">
    <source>
        <dbReference type="ARBA" id="ARBA00022670"/>
    </source>
</evidence>
<dbReference type="GO" id="GO:0006508">
    <property type="term" value="P:proteolysis"/>
    <property type="evidence" value="ECO:0007669"/>
    <property type="project" value="UniProtKB-KW"/>
</dbReference>
<keyword evidence="18 25" id="KW-0472">Membrane</keyword>
<dbReference type="OrthoDB" id="534666at2759"/>
<name>A0A8S2GK24_9BILA</name>
<evidence type="ECO:0000256" key="19">
    <source>
        <dbReference type="ARBA" id="ARBA00023157"/>
    </source>
</evidence>
<evidence type="ECO:0000256" key="17">
    <source>
        <dbReference type="ARBA" id="ARBA00023049"/>
    </source>
</evidence>
<keyword evidence="16" id="KW-0333">Golgi apparatus</keyword>
<keyword evidence="17 23" id="KW-0482">Metalloprotease</keyword>
<dbReference type="GO" id="GO:0046872">
    <property type="term" value="F:metal ion binding"/>
    <property type="evidence" value="ECO:0007669"/>
    <property type="project" value="UniProtKB-UniRule"/>
</dbReference>
<dbReference type="Proteomes" id="UP000681722">
    <property type="component" value="Unassembled WGS sequence"/>
</dbReference>
<dbReference type="Pfam" id="PF12464">
    <property type="entry name" value="Mac"/>
    <property type="match status" value="1"/>
</dbReference>
<evidence type="ECO:0000259" key="26">
    <source>
        <dbReference type="SMART" id="SM00458"/>
    </source>
</evidence>
<keyword evidence="19" id="KW-1015">Disulfide bond</keyword>
<comment type="caution">
    <text evidence="28">The sequence shown here is derived from an EMBL/GenBank/DDBJ whole genome shotgun (WGS) entry which is preliminary data.</text>
</comment>
<comment type="cofactor">
    <cofactor evidence="1">
        <name>Mn(2+)</name>
        <dbReference type="ChEBI" id="CHEBI:29035"/>
    </cofactor>
</comment>
<accession>A0A8S2GK24</accession>
<evidence type="ECO:0000256" key="10">
    <source>
        <dbReference type="ARBA" id="ARBA00022723"/>
    </source>
</evidence>
<dbReference type="CDD" id="cd02510">
    <property type="entry name" value="pp-GalNAc-T"/>
    <property type="match status" value="1"/>
</dbReference>
<evidence type="ECO:0000259" key="27">
    <source>
        <dbReference type="SMART" id="SM01266"/>
    </source>
</evidence>
<dbReference type="SMART" id="SM00458">
    <property type="entry name" value="RICIN"/>
    <property type="match status" value="1"/>
</dbReference>
<evidence type="ECO:0000256" key="1">
    <source>
        <dbReference type="ARBA" id="ARBA00001936"/>
    </source>
</evidence>
<evidence type="ECO:0000256" key="9">
    <source>
        <dbReference type="ARBA" id="ARBA00022692"/>
    </source>
</evidence>
<evidence type="ECO:0000256" key="13">
    <source>
        <dbReference type="ARBA" id="ARBA00022833"/>
    </source>
</evidence>
<comment type="subcellular location">
    <subcellularLocation>
        <location evidence="2">Golgi apparatus membrane</location>
        <topology evidence="2">Single-pass type II membrane protein</topology>
    </subcellularLocation>
</comment>
<evidence type="ECO:0000256" key="16">
    <source>
        <dbReference type="ARBA" id="ARBA00023034"/>
    </source>
</evidence>
<dbReference type="InterPro" id="IPR000772">
    <property type="entry name" value="Ricin_B_lectin"/>
</dbReference>
<keyword evidence="20" id="KW-0464">Manganese</keyword>
<dbReference type="SMART" id="SM01266">
    <property type="entry name" value="Mac"/>
    <property type="match status" value="1"/>
</dbReference>
<dbReference type="InterPro" id="IPR024079">
    <property type="entry name" value="MetalloPept_cat_dom_sf"/>
</dbReference>
<keyword evidence="7" id="KW-0328">Glycosyltransferase</keyword>
<evidence type="ECO:0000256" key="18">
    <source>
        <dbReference type="ARBA" id="ARBA00023136"/>
    </source>
</evidence>
<dbReference type="InterPro" id="IPR024688">
    <property type="entry name" value="Mac_dom"/>
</dbReference>
<keyword evidence="12 23" id="KW-0378">Hydrolase</keyword>
<comment type="cofactor">
    <cofactor evidence="23">
        <name>Zn(2+)</name>
        <dbReference type="ChEBI" id="CHEBI:29105"/>
    </cofactor>
    <text evidence="23">Binds 1 zinc ion.</text>
</comment>
<keyword evidence="10 23" id="KW-0479">Metal-binding</keyword>
<evidence type="ECO:0000313" key="28">
    <source>
        <dbReference type="EMBL" id="CAF3529865.1"/>
    </source>
</evidence>
<evidence type="ECO:0000256" key="23">
    <source>
        <dbReference type="RuleBase" id="RU003435"/>
    </source>
</evidence>
<evidence type="ECO:0000256" key="5">
    <source>
        <dbReference type="ARBA" id="ARBA00007274"/>
    </source>
</evidence>
<organism evidence="28 29">
    <name type="scientific">Didymodactylos carnosus</name>
    <dbReference type="NCBI Taxonomy" id="1234261"/>
    <lineage>
        <taxon>Eukaryota</taxon>
        <taxon>Metazoa</taxon>
        <taxon>Spiralia</taxon>
        <taxon>Gnathifera</taxon>
        <taxon>Rotifera</taxon>
        <taxon>Eurotatoria</taxon>
        <taxon>Bdelloidea</taxon>
        <taxon>Philodinida</taxon>
        <taxon>Philodinidae</taxon>
        <taxon>Didymodactylos</taxon>
    </lineage>
</organism>
<dbReference type="InterPro" id="IPR029044">
    <property type="entry name" value="Nucleotide-diphossugar_trans"/>
</dbReference>
<dbReference type="GO" id="GO:0004653">
    <property type="term" value="F:polypeptide N-acetylgalactosaminyltransferase activity"/>
    <property type="evidence" value="ECO:0007669"/>
    <property type="project" value="TreeGrafter"/>
</dbReference>
<evidence type="ECO:0000256" key="8">
    <source>
        <dbReference type="ARBA" id="ARBA00022679"/>
    </source>
</evidence>
<proteinExistence type="inferred from homology"/>
<dbReference type="InterPro" id="IPR045885">
    <property type="entry name" value="GalNAc-T"/>
</dbReference>
<dbReference type="GO" id="GO:0006493">
    <property type="term" value="P:protein O-linked glycosylation"/>
    <property type="evidence" value="ECO:0007669"/>
    <property type="project" value="TreeGrafter"/>
</dbReference>
<evidence type="ECO:0000256" key="12">
    <source>
        <dbReference type="ARBA" id="ARBA00022801"/>
    </source>
</evidence>
<reference evidence="28" key="1">
    <citation type="submission" date="2021-02" db="EMBL/GenBank/DDBJ databases">
        <authorList>
            <person name="Nowell W R."/>
        </authorList>
    </citation>
    <scope>NUCLEOTIDE SEQUENCE</scope>
</reference>
<evidence type="ECO:0000256" key="22">
    <source>
        <dbReference type="ARBA" id="ARBA00044259"/>
    </source>
</evidence>
<dbReference type="InterPro" id="IPR001567">
    <property type="entry name" value="Pept_M3A_M3B_dom"/>
</dbReference>
<feature type="region of interest" description="Disordered" evidence="24">
    <location>
        <begin position="253"/>
        <end position="272"/>
    </location>
</feature>
<evidence type="ECO:0000256" key="25">
    <source>
        <dbReference type="SAM" id="Phobius"/>
    </source>
</evidence>
<dbReference type="PROSITE" id="PS50231">
    <property type="entry name" value="RICIN_B_LECTIN"/>
    <property type="match status" value="1"/>
</dbReference>
<comment type="similarity">
    <text evidence="5">Belongs to the transferase hexapeptide repeat family.</text>
</comment>
<dbReference type="GO" id="GO:0004222">
    <property type="term" value="F:metalloendopeptidase activity"/>
    <property type="evidence" value="ECO:0007669"/>
    <property type="project" value="InterPro"/>
</dbReference>
<dbReference type="Pfam" id="PF00652">
    <property type="entry name" value="Ricin_B_lectin"/>
    <property type="match status" value="1"/>
</dbReference>
<evidence type="ECO:0000256" key="14">
    <source>
        <dbReference type="ARBA" id="ARBA00022968"/>
    </source>
</evidence>
<dbReference type="Gene3D" id="3.40.390.10">
    <property type="entry name" value="Collagenase (Catalytic Domain)"/>
    <property type="match status" value="1"/>
</dbReference>
<feature type="transmembrane region" description="Helical" evidence="25">
    <location>
        <begin position="180"/>
        <end position="200"/>
    </location>
</feature>
<keyword evidence="9 25" id="KW-0812">Transmembrane</keyword>
<evidence type="ECO:0000256" key="2">
    <source>
        <dbReference type="ARBA" id="ARBA00004323"/>
    </source>
</evidence>
<dbReference type="Gene3D" id="2.160.10.10">
    <property type="entry name" value="Hexapeptide repeat proteins"/>
    <property type="match status" value="1"/>
</dbReference>
<keyword evidence="6 23" id="KW-0645">Protease</keyword>
<dbReference type="GO" id="GO:0000139">
    <property type="term" value="C:Golgi membrane"/>
    <property type="evidence" value="ECO:0007669"/>
    <property type="project" value="UniProtKB-SubCell"/>
</dbReference>
<dbReference type="GO" id="GO:0030246">
    <property type="term" value="F:carbohydrate binding"/>
    <property type="evidence" value="ECO:0007669"/>
    <property type="project" value="UniProtKB-KW"/>
</dbReference>
<dbReference type="SUPFAM" id="SSF50370">
    <property type="entry name" value="Ricin B-like lectins"/>
    <property type="match status" value="1"/>
</dbReference>
<dbReference type="SUPFAM" id="SSF53448">
    <property type="entry name" value="Nucleotide-diphospho-sugar transferases"/>
    <property type="match status" value="1"/>
</dbReference>
<feature type="domain" description="Maltose/galactoside acetyltransferase" evidence="27">
    <location>
        <begin position="12"/>
        <end position="66"/>
    </location>
</feature>
<dbReference type="Gene3D" id="1.10.1370.10">
    <property type="entry name" value="Neurolysin, domain 3"/>
    <property type="match status" value="1"/>
</dbReference>
<dbReference type="Gene3D" id="2.80.10.50">
    <property type="match status" value="1"/>
</dbReference>
<dbReference type="InterPro" id="IPR001173">
    <property type="entry name" value="Glyco_trans_2-like"/>
</dbReference>
<comment type="similarity">
    <text evidence="4">Belongs to the glycosyltransferase 2 family. GalNAc-T subfamily.</text>
</comment>
<comment type="similarity">
    <text evidence="23">Belongs to the peptidase M3 family.</text>
</comment>
<protein>
    <recommendedName>
        <fullName evidence="22">Protein-UDP acetylgalactosaminyltransferase 7</fullName>
    </recommendedName>
    <alternativeName>
        <fullName evidence="21">UDP-GalNAc:polypeptide N-acetylgalactosaminyltransferase 7</fullName>
    </alternativeName>
</protein>
<dbReference type="SUPFAM" id="SSF55486">
    <property type="entry name" value="Metalloproteases ('zincins'), catalytic domain"/>
    <property type="match status" value="1"/>
</dbReference>
<dbReference type="PANTHER" id="PTHR11675">
    <property type="entry name" value="N-ACETYLGALACTOSAMINYLTRANSFERASE"/>
    <property type="match status" value="1"/>
</dbReference>
<keyword evidence="8" id="KW-0808">Transferase</keyword>
<evidence type="ECO:0000256" key="4">
    <source>
        <dbReference type="ARBA" id="ARBA00005680"/>
    </source>
</evidence>
<comment type="pathway">
    <text evidence="3">Protein modification; protein glycosylation.</text>
</comment>
<feature type="domain" description="Ricin B lectin" evidence="26">
    <location>
        <begin position="644"/>
        <end position="764"/>
    </location>
</feature>
<dbReference type="Pfam" id="PF00535">
    <property type="entry name" value="Glycos_transf_2"/>
    <property type="match status" value="1"/>
</dbReference>
<keyword evidence="13 23" id="KW-0862">Zinc</keyword>
<evidence type="ECO:0000256" key="11">
    <source>
        <dbReference type="ARBA" id="ARBA00022734"/>
    </source>
</evidence>
<keyword evidence="14" id="KW-0735">Signal-anchor</keyword>
<dbReference type="PANTHER" id="PTHR11675:SF68">
    <property type="entry name" value="N-ACETYLGALACTOSAMINYLTRANSFERASE 7"/>
    <property type="match status" value="1"/>
</dbReference>
<dbReference type="CDD" id="cd03357">
    <property type="entry name" value="LbH_MAT_GAT"/>
    <property type="match status" value="1"/>
</dbReference>
<dbReference type="Gene3D" id="3.90.550.10">
    <property type="entry name" value="Spore Coat Polysaccharide Biosynthesis Protein SpsA, Chain A"/>
    <property type="match status" value="1"/>
</dbReference>
<evidence type="ECO:0000256" key="15">
    <source>
        <dbReference type="ARBA" id="ARBA00022989"/>
    </source>
</evidence>
<dbReference type="InterPro" id="IPR024077">
    <property type="entry name" value="Neurolysin/TOP_dom2"/>
</dbReference>
<gene>
    <name evidence="28" type="ORF">SRO942_LOCUS796</name>
</gene>
<dbReference type="Pfam" id="PF01432">
    <property type="entry name" value="Peptidase_M3"/>
    <property type="match status" value="1"/>
</dbReference>